<dbReference type="Proteomes" id="UP000027195">
    <property type="component" value="Unassembled WGS sequence"/>
</dbReference>
<dbReference type="InParanoid" id="A0A067M1Q0"/>
<sequence length="152" mass="16937">MRICYSKISLVNPRRKGGDTRLIRLYIGFLFTRGSRPSPLQWNVDSEGALGTSVDAGGLHKRRRVSARKKVIKMKNPARSGDAYRAYGPTVGSCSPQTCHLRYHALCWHLALRLTPSSIVRGYGARTRWVRKGAGGPEKWSGRGLMRAVSHC</sequence>
<protein>
    <submittedName>
        <fullName evidence="1">Uncharacterized protein</fullName>
    </submittedName>
</protein>
<keyword evidence="2" id="KW-1185">Reference proteome</keyword>
<organism evidence="1 2">
    <name type="scientific">Botryobasidium botryosum (strain FD-172 SS1)</name>
    <dbReference type="NCBI Taxonomy" id="930990"/>
    <lineage>
        <taxon>Eukaryota</taxon>
        <taxon>Fungi</taxon>
        <taxon>Dikarya</taxon>
        <taxon>Basidiomycota</taxon>
        <taxon>Agaricomycotina</taxon>
        <taxon>Agaricomycetes</taxon>
        <taxon>Cantharellales</taxon>
        <taxon>Botryobasidiaceae</taxon>
        <taxon>Botryobasidium</taxon>
    </lineage>
</organism>
<reference evidence="2" key="1">
    <citation type="journal article" date="2014" name="Proc. Natl. Acad. Sci. U.S.A.">
        <title>Extensive sampling of basidiomycete genomes demonstrates inadequacy of the white-rot/brown-rot paradigm for wood decay fungi.</title>
        <authorList>
            <person name="Riley R."/>
            <person name="Salamov A.A."/>
            <person name="Brown D.W."/>
            <person name="Nagy L.G."/>
            <person name="Floudas D."/>
            <person name="Held B.W."/>
            <person name="Levasseur A."/>
            <person name="Lombard V."/>
            <person name="Morin E."/>
            <person name="Otillar R."/>
            <person name="Lindquist E.A."/>
            <person name="Sun H."/>
            <person name="LaButti K.M."/>
            <person name="Schmutz J."/>
            <person name="Jabbour D."/>
            <person name="Luo H."/>
            <person name="Baker S.E."/>
            <person name="Pisabarro A.G."/>
            <person name="Walton J.D."/>
            <person name="Blanchette R.A."/>
            <person name="Henrissat B."/>
            <person name="Martin F."/>
            <person name="Cullen D."/>
            <person name="Hibbett D.S."/>
            <person name="Grigoriev I.V."/>
        </authorList>
    </citation>
    <scope>NUCLEOTIDE SEQUENCE [LARGE SCALE GENOMIC DNA]</scope>
    <source>
        <strain evidence="2">FD-172 SS1</strain>
    </source>
</reference>
<dbReference type="AlphaFoldDB" id="A0A067M1Q0"/>
<dbReference type="EMBL" id="KL198078">
    <property type="protein sequence ID" value="KDQ09479.1"/>
    <property type="molecule type" value="Genomic_DNA"/>
</dbReference>
<gene>
    <name evidence="1" type="ORF">BOTBODRAFT_527288</name>
</gene>
<evidence type="ECO:0000313" key="1">
    <source>
        <dbReference type="EMBL" id="KDQ09479.1"/>
    </source>
</evidence>
<evidence type="ECO:0000313" key="2">
    <source>
        <dbReference type="Proteomes" id="UP000027195"/>
    </source>
</evidence>
<name>A0A067M1Q0_BOTB1</name>
<dbReference type="HOGENOM" id="CLU_1844757_0_0_1"/>
<proteinExistence type="predicted"/>
<accession>A0A067M1Q0</accession>